<reference evidence="1 2" key="1">
    <citation type="submission" date="2021-06" db="EMBL/GenBank/DDBJ databases">
        <title>Caerostris extrusa draft genome.</title>
        <authorList>
            <person name="Kono N."/>
            <person name="Arakawa K."/>
        </authorList>
    </citation>
    <scope>NUCLEOTIDE SEQUENCE [LARGE SCALE GENOMIC DNA]</scope>
</reference>
<protein>
    <submittedName>
        <fullName evidence="1">Uncharacterized protein</fullName>
    </submittedName>
</protein>
<dbReference type="AlphaFoldDB" id="A0AAV4WVA6"/>
<dbReference type="Proteomes" id="UP001054945">
    <property type="component" value="Unassembled WGS sequence"/>
</dbReference>
<organism evidence="1 2">
    <name type="scientific">Caerostris extrusa</name>
    <name type="common">Bark spider</name>
    <name type="synonym">Caerostris bankana</name>
    <dbReference type="NCBI Taxonomy" id="172846"/>
    <lineage>
        <taxon>Eukaryota</taxon>
        <taxon>Metazoa</taxon>
        <taxon>Ecdysozoa</taxon>
        <taxon>Arthropoda</taxon>
        <taxon>Chelicerata</taxon>
        <taxon>Arachnida</taxon>
        <taxon>Araneae</taxon>
        <taxon>Araneomorphae</taxon>
        <taxon>Entelegynae</taxon>
        <taxon>Araneoidea</taxon>
        <taxon>Araneidae</taxon>
        <taxon>Caerostris</taxon>
    </lineage>
</organism>
<gene>
    <name evidence="1" type="ORF">CEXT_124871</name>
</gene>
<name>A0AAV4WVA6_CAEEX</name>
<evidence type="ECO:0000313" key="2">
    <source>
        <dbReference type="Proteomes" id="UP001054945"/>
    </source>
</evidence>
<accession>A0AAV4WVA6</accession>
<dbReference type="EMBL" id="BPLR01016848">
    <property type="protein sequence ID" value="GIY86827.1"/>
    <property type="molecule type" value="Genomic_DNA"/>
</dbReference>
<evidence type="ECO:0000313" key="1">
    <source>
        <dbReference type="EMBL" id="GIY86827.1"/>
    </source>
</evidence>
<comment type="caution">
    <text evidence="1">The sequence shown here is derived from an EMBL/GenBank/DDBJ whole genome shotgun (WGS) entry which is preliminary data.</text>
</comment>
<proteinExistence type="predicted"/>
<sequence>MTEILKNAMDLVESKISCHLHKVRLLGSCPIKTCNIHYPPSTSHKNSKLNSLSKQNPLKRVTAEDSDFQLLPQTQHC</sequence>
<keyword evidence="2" id="KW-1185">Reference proteome</keyword>